<comment type="caution">
    <text evidence="1">The sequence shown here is derived from an EMBL/GenBank/DDBJ whole genome shotgun (WGS) entry which is preliminary data.</text>
</comment>
<protein>
    <submittedName>
        <fullName evidence="1">Uncharacterized protein</fullName>
    </submittedName>
</protein>
<evidence type="ECO:0000313" key="2">
    <source>
        <dbReference type="Proteomes" id="UP001161757"/>
    </source>
</evidence>
<dbReference type="EMBL" id="JAJGCB010000018">
    <property type="protein sequence ID" value="KAJ8988460.1"/>
    <property type="molecule type" value="Genomic_DNA"/>
</dbReference>
<dbReference type="AlphaFoldDB" id="A0AAN6EN67"/>
<evidence type="ECO:0000313" key="1">
    <source>
        <dbReference type="EMBL" id="KAJ8988460.1"/>
    </source>
</evidence>
<dbReference type="Proteomes" id="UP001161757">
    <property type="component" value="Unassembled WGS sequence"/>
</dbReference>
<organism evidence="1 2">
    <name type="scientific">Exophiala dermatitidis</name>
    <name type="common">Black yeast-like fungus</name>
    <name type="synonym">Wangiella dermatitidis</name>
    <dbReference type="NCBI Taxonomy" id="5970"/>
    <lineage>
        <taxon>Eukaryota</taxon>
        <taxon>Fungi</taxon>
        <taxon>Dikarya</taxon>
        <taxon>Ascomycota</taxon>
        <taxon>Pezizomycotina</taxon>
        <taxon>Eurotiomycetes</taxon>
        <taxon>Chaetothyriomycetidae</taxon>
        <taxon>Chaetothyriales</taxon>
        <taxon>Herpotrichiellaceae</taxon>
        <taxon>Exophiala</taxon>
    </lineage>
</organism>
<proteinExistence type="predicted"/>
<sequence>MLKDQVCGLRLLSVSWPGFTCAAAQHFDKPTFSSEEDGQMGATGRSKDALKFRDNSSSAVYLVPLTVEVASDFADCSLLSSVTCALEALFGGQYCMLTVTLHVDNHKGRGLSAE</sequence>
<reference evidence="1" key="1">
    <citation type="submission" date="2023-01" db="EMBL/GenBank/DDBJ databases">
        <title>Exophiala dermititidis isolated from Cystic Fibrosis Patient.</title>
        <authorList>
            <person name="Kurbessoian T."/>
            <person name="Crocker A."/>
            <person name="Murante D."/>
            <person name="Hogan D.A."/>
            <person name="Stajich J.E."/>
        </authorList>
    </citation>
    <scope>NUCLEOTIDE SEQUENCE</scope>
    <source>
        <strain evidence="1">Ex8</strain>
    </source>
</reference>
<gene>
    <name evidence="1" type="ORF">HRR80_007487</name>
</gene>
<name>A0AAN6EN67_EXODE</name>
<accession>A0AAN6EN67</accession>